<keyword evidence="18" id="KW-1185">Reference proteome</keyword>
<dbReference type="HAMAP" id="MF_01815">
    <property type="entry name" value="FabH"/>
    <property type="match status" value="1"/>
</dbReference>
<dbReference type="EMBL" id="LKHP01000001">
    <property type="protein sequence ID" value="KRQ87864.1"/>
    <property type="molecule type" value="Genomic_DNA"/>
</dbReference>
<evidence type="ECO:0000256" key="11">
    <source>
        <dbReference type="ARBA" id="ARBA00052407"/>
    </source>
</evidence>
<sequence>MKEVRILSTGRYVPEKILDNDFLSHIVDTNDEWITTRTGIKERRISTGENTSDLAVKAAQDALRKVNMKPEQIELIIVATVTPDNFTPSVSCIVQEKIGAKSAACFDINAACSGYLYSIDIASSMIKGGRYKNALIIGVEVLSKVVNWKDRNTCVLFGDGAGAAILSISEEKGIYSSFIASDGSKGNLLKIPALQVNNIVATVEKEESFIYMDGKEVFKFATEVIVNSIQRVLDESNLNIEDIKLIVPHQANIRIIEFAAKKLKLRTDKFYINIERFGNTSAASIGIALDEAIEKGLLNKGDNVILVGFGGGLTWGASLIKI</sequence>
<feature type="domain" description="Beta-ketoacyl-[acyl-carrier-protein] synthase III N-terminal" evidence="16">
    <location>
        <begin position="106"/>
        <end position="183"/>
    </location>
</feature>
<accession>A0A0R3JWG1</accession>
<comment type="pathway">
    <text evidence="1 14">Lipid metabolism; fatty acid biosynthesis.</text>
</comment>
<dbReference type="STRING" id="908809.ABG79_00029"/>
<feature type="active site" evidence="14">
    <location>
        <position position="112"/>
    </location>
</feature>
<dbReference type="PANTHER" id="PTHR34069:SF2">
    <property type="entry name" value="BETA-KETOACYL-[ACYL-CARRIER-PROTEIN] SYNTHASE III"/>
    <property type="match status" value="1"/>
</dbReference>
<dbReference type="Pfam" id="PF08545">
    <property type="entry name" value="ACP_syn_III"/>
    <property type="match status" value="1"/>
</dbReference>
<dbReference type="EC" id="2.3.1.180" evidence="14"/>
<keyword evidence="6 14" id="KW-0276">Fatty acid metabolism</keyword>
<dbReference type="InterPro" id="IPR013751">
    <property type="entry name" value="ACP_syn_III_N"/>
</dbReference>
<comment type="similarity">
    <text evidence="2 14">Belongs to the thiolase-like superfamily. FabH family.</text>
</comment>
<evidence type="ECO:0000256" key="8">
    <source>
        <dbReference type="ARBA" id="ARBA00023160"/>
    </source>
</evidence>
<gene>
    <name evidence="14 17" type="primary">fabH</name>
    <name evidence="17" type="ORF">ABG79_00029</name>
</gene>
<evidence type="ECO:0000256" key="9">
    <source>
        <dbReference type="ARBA" id="ARBA00023315"/>
    </source>
</evidence>
<dbReference type="InterPro" id="IPR004655">
    <property type="entry name" value="FabH"/>
</dbReference>
<dbReference type="OrthoDB" id="9815506at2"/>
<comment type="function">
    <text evidence="14">Catalyzes the condensation reaction of fatty acid synthesis by the addition to an acyl acceptor of two carbons from malonyl-ACP. Catalyzes the first condensation reaction which initiates fatty acid synthesis and may therefore play a role in governing the total rate of fatty acid production. Possesses both acetoacetyl-ACP synthase and acetyl transacylase activities. Its substrate specificity determines the biosynthesis of branched-chain and/or straight-chain of fatty acids.</text>
</comment>
<keyword evidence="7 14" id="KW-0443">Lipid metabolism</keyword>
<dbReference type="AlphaFoldDB" id="A0A0R3JWG1"/>
<evidence type="ECO:0000313" key="18">
    <source>
        <dbReference type="Proteomes" id="UP000052015"/>
    </source>
</evidence>
<protein>
    <recommendedName>
        <fullName evidence="14">Beta-ketoacyl-[acyl-carrier-protein] synthase III</fullName>
        <shortName evidence="14">Beta-ketoacyl-ACP synthase III</shortName>
        <shortName evidence="14">KAS III</shortName>
        <ecNumber evidence="14">2.3.1.180</ecNumber>
    </recommendedName>
    <alternativeName>
        <fullName evidence="14">3-oxoacyl-[acyl-carrier-protein] synthase 3</fullName>
    </alternativeName>
    <alternativeName>
        <fullName evidence="14">3-oxoacyl-[acyl-carrier-protein] synthase III</fullName>
    </alternativeName>
</protein>
<organism evidence="17 18">
    <name type="scientific">Caloramator mitchellensis</name>
    <dbReference type="NCBI Taxonomy" id="908809"/>
    <lineage>
        <taxon>Bacteria</taxon>
        <taxon>Bacillati</taxon>
        <taxon>Bacillota</taxon>
        <taxon>Clostridia</taxon>
        <taxon>Eubacteriales</taxon>
        <taxon>Clostridiaceae</taxon>
        <taxon>Caloramator</taxon>
    </lineage>
</organism>
<dbReference type="Gene3D" id="3.40.47.10">
    <property type="match status" value="1"/>
</dbReference>
<comment type="subcellular location">
    <subcellularLocation>
        <location evidence="14">Cytoplasm</location>
    </subcellularLocation>
</comment>
<dbReference type="SUPFAM" id="SSF53901">
    <property type="entry name" value="Thiolase-like"/>
    <property type="match status" value="1"/>
</dbReference>
<keyword evidence="3 14" id="KW-0963">Cytoplasm</keyword>
<evidence type="ECO:0000256" key="2">
    <source>
        <dbReference type="ARBA" id="ARBA00008642"/>
    </source>
</evidence>
<dbReference type="PATRIC" id="fig|908809.3.peg.30"/>
<comment type="catalytic activity">
    <reaction evidence="10">
        <text>malonyl-[ACP] + acetyl-CoA + H(+) = 3-oxobutanoyl-[ACP] + CO2 + CoA</text>
        <dbReference type="Rhea" id="RHEA:12080"/>
        <dbReference type="Rhea" id="RHEA-COMP:9623"/>
        <dbReference type="Rhea" id="RHEA-COMP:9625"/>
        <dbReference type="ChEBI" id="CHEBI:15378"/>
        <dbReference type="ChEBI" id="CHEBI:16526"/>
        <dbReference type="ChEBI" id="CHEBI:57287"/>
        <dbReference type="ChEBI" id="CHEBI:57288"/>
        <dbReference type="ChEBI" id="CHEBI:78449"/>
        <dbReference type="ChEBI" id="CHEBI:78450"/>
        <dbReference type="EC" id="2.3.1.180"/>
    </reaction>
    <physiologicalReaction direction="left-to-right" evidence="10">
        <dbReference type="Rhea" id="RHEA:12081"/>
    </physiologicalReaction>
</comment>
<dbReference type="CDD" id="cd00830">
    <property type="entry name" value="KAS_III"/>
    <property type="match status" value="1"/>
</dbReference>
<reference evidence="17 18" key="1">
    <citation type="submission" date="2015-09" db="EMBL/GenBank/DDBJ databases">
        <title>Draft genome sequence of a Caloramator mitchellensis, a moderate thermophile from the Great Artesian Basin of Australia.</title>
        <authorList>
            <person name="Patel B.K."/>
        </authorList>
    </citation>
    <scope>NUCLEOTIDE SEQUENCE [LARGE SCALE GENOMIC DNA]</scope>
    <source>
        <strain evidence="17 18">VF08</strain>
    </source>
</reference>
<evidence type="ECO:0000256" key="4">
    <source>
        <dbReference type="ARBA" id="ARBA00022516"/>
    </source>
</evidence>
<evidence type="ECO:0000256" key="5">
    <source>
        <dbReference type="ARBA" id="ARBA00022679"/>
    </source>
</evidence>
<evidence type="ECO:0000256" key="14">
    <source>
        <dbReference type="HAMAP-Rule" id="MF_01815"/>
    </source>
</evidence>
<dbReference type="UniPathway" id="UPA00094"/>
<name>A0A0R3JWG1_CALMK</name>
<dbReference type="GO" id="GO:0006633">
    <property type="term" value="P:fatty acid biosynthetic process"/>
    <property type="evidence" value="ECO:0007669"/>
    <property type="project" value="UniProtKB-UniRule"/>
</dbReference>
<feature type="domain" description="Beta-ketoacyl-[acyl-carrier-protein] synthase III C-terminal" evidence="15">
    <location>
        <begin position="233"/>
        <end position="322"/>
    </location>
</feature>
<evidence type="ECO:0000256" key="13">
    <source>
        <dbReference type="ARBA" id="ARBA00052985"/>
    </source>
</evidence>
<evidence type="ECO:0000256" key="7">
    <source>
        <dbReference type="ARBA" id="ARBA00023098"/>
    </source>
</evidence>
<dbReference type="InterPro" id="IPR013747">
    <property type="entry name" value="ACP_syn_III_C"/>
</dbReference>
<dbReference type="InterPro" id="IPR016039">
    <property type="entry name" value="Thiolase-like"/>
</dbReference>
<feature type="active site" evidence="14">
    <location>
        <position position="249"/>
    </location>
</feature>
<dbReference type="FunFam" id="3.40.47.10:FF:000004">
    <property type="entry name" value="3-oxoacyl-[acyl-carrier-protein] synthase 3"/>
    <property type="match status" value="1"/>
</dbReference>
<feature type="region of interest" description="ACP-binding" evidence="14">
    <location>
        <begin position="250"/>
        <end position="254"/>
    </location>
</feature>
<dbReference type="NCBIfam" id="TIGR00747">
    <property type="entry name" value="fabH"/>
    <property type="match status" value="1"/>
</dbReference>
<evidence type="ECO:0000259" key="16">
    <source>
        <dbReference type="Pfam" id="PF08545"/>
    </source>
</evidence>
<comment type="domain">
    <text evidence="14">The last Arg residue of the ACP-binding site is essential for the weak association between ACP/AcpP and FabH.</text>
</comment>
<evidence type="ECO:0000256" key="12">
    <source>
        <dbReference type="ARBA" id="ARBA00052467"/>
    </source>
</evidence>
<evidence type="ECO:0000256" key="6">
    <source>
        <dbReference type="ARBA" id="ARBA00022832"/>
    </source>
</evidence>
<dbReference type="RefSeq" id="WP_057975863.1">
    <property type="nucleotide sequence ID" value="NZ_LKHP01000001.1"/>
</dbReference>
<dbReference type="Pfam" id="PF08541">
    <property type="entry name" value="ACP_syn_III_C"/>
    <property type="match status" value="1"/>
</dbReference>
<keyword evidence="4 14" id="KW-0444">Lipid biosynthesis</keyword>
<comment type="catalytic activity">
    <reaction evidence="11">
        <text>(2S)-2-methylbutanoyl-CoA + malonyl-[ACP] + H(+) = (4S)-4-methyl-3-oxohexanoyl-[ACP] + CO2 + CoA</text>
        <dbReference type="Rhea" id="RHEA:42276"/>
        <dbReference type="Rhea" id="RHEA-COMP:9623"/>
        <dbReference type="Rhea" id="RHEA-COMP:17148"/>
        <dbReference type="ChEBI" id="CHEBI:15378"/>
        <dbReference type="ChEBI" id="CHEBI:16526"/>
        <dbReference type="ChEBI" id="CHEBI:57287"/>
        <dbReference type="ChEBI" id="CHEBI:78449"/>
        <dbReference type="ChEBI" id="CHEBI:88166"/>
        <dbReference type="ChEBI" id="CHEBI:167462"/>
        <dbReference type="EC" id="2.3.1.300"/>
    </reaction>
    <physiologicalReaction direction="left-to-right" evidence="11">
        <dbReference type="Rhea" id="RHEA:42277"/>
    </physiologicalReaction>
</comment>
<dbReference type="NCBIfam" id="NF006829">
    <property type="entry name" value="PRK09352.1"/>
    <property type="match status" value="1"/>
</dbReference>
<comment type="subunit">
    <text evidence="14">Homodimer.</text>
</comment>
<keyword evidence="8 14" id="KW-0275">Fatty acid biosynthesis</keyword>
<dbReference type="Proteomes" id="UP000052015">
    <property type="component" value="Unassembled WGS sequence"/>
</dbReference>
<dbReference type="GO" id="GO:0005737">
    <property type="term" value="C:cytoplasm"/>
    <property type="evidence" value="ECO:0007669"/>
    <property type="project" value="UniProtKB-SubCell"/>
</dbReference>
<keyword evidence="9 14" id="KW-0012">Acyltransferase</keyword>
<dbReference type="GO" id="GO:0004315">
    <property type="term" value="F:3-oxoacyl-[acyl-carrier-protein] synthase activity"/>
    <property type="evidence" value="ECO:0007669"/>
    <property type="project" value="InterPro"/>
</dbReference>
<proteinExistence type="inferred from homology"/>
<evidence type="ECO:0000259" key="15">
    <source>
        <dbReference type="Pfam" id="PF08541"/>
    </source>
</evidence>
<evidence type="ECO:0000313" key="17">
    <source>
        <dbReference type="EMBL" id="KRQ87864.1"/>
    </source>
</evidence>
<evidence type="ECO:0000256" key="1">
    <source>
        <dbReference type="ARBA" id="ARBA00005194"/>
    </source>
</evidence>
<dbReference type="GO" id="GO:0033818">
    <property type="term" value="F:beta-ketoacyl-acyl-carrier-protein synthase III activity"/>
    <property type="evidence" value="ECO:0007669"/>
    <property type="project" value="UniProtKB-UniRule"/>
</dbReference>
<comment type="caution">
    <text evidence="17">The sequence shown here is derived from an EMBL/GenBank/DDBJ whole genome shotgun (WGS) entry which is preliminary data.</text>
</comment>
<evidence type="ECO:0000256" key="10">
    <source>
        <dbReference type="ARBA" id="ARBA00051096"/>
    </source>
</evidence>
<comment type="catalytic activity">
    <reaction evidence="13">
        <text>3-methylbutanoyl-CoA + malonyl-[ACP] + H(+) = 5-methyl-3-oxohexanoyl-[ACP] + CO2 + CoA</text>
        <dbReference type="Rhea" id="RHEA:42272"/>
        <dbReference type="Rhea" id="RHEA-COMP:9623"/>
        <dbReference type="Rhea" id="RHEA-COMP:9941"/>
        <dbReference type="ChEBI" id="CHEBI:15378"/>
        <dbReference type="ChEBI" id="CHEBI:16526"/>
        <dbReference type="ChEBI" id="CHEBI:57287"/>
        <dbReference type="ChEBI" id="CHEBI:57345"/>
        <dbReference type="ChEBI" id="CHEBI:78449"/>
        <dbReference type="ChEBI" id="CHEBI:78822"/>
        <dbReference type="EC" id="2.3.1.300"/>
    </reaction>
    <physiologicalReaction direction="left-to-right" evidence="13">
        <dbReference type="Rhea" id="RHEA:42273"/>
    </physiologicalReaction>
</comment>
<dbReference type="GO" id="GO:0044550">
    <property type="term" value="P:secondary metabolite biosynthetic process"/>
    <property type="evidence" value="ECO:0007669"/>
    <property type="project" value="TreeGrafter"/>
</dbReference>
<keyword evidence="5 14" id="KW-0808">Transferase</keyword>
<dbReference type="PANTHER" id="PTHR34069">
    <property type="entry name" value="3-OXOACYL-[ACYL-CARRIER-PROTEIN] SYNTHASE 3"/>
    <property type="match status" value="1"/>
</dbReference>
<comment type="catalytic activity">
    <reaction evidence="12">
        <text>2-methylpropanoyl-CoA + malonyl-[ACP] + H(+) = 4-methyl-3-oxopentanoyl-[ACP] + CO2 + CoA</text>
        <dbReference type="Rhea" id="RHEA:42268"/>
        <dbReference type="Rhea" id="RHEA-COMP:9623"/>
        <dbReference type="Rhea" id="RHEA-COMP:9940"/>
        <dbReference type="ChEBI" id="CHEBI:15378"/>
        <dbReference type="ChEBI" id="CHEBI:16526"/>
        <dbReference type="ChEBI" id="CHEBI:57287"/>
        <dbReference type="ChEBI" id="CHEBI:57338"/>
        <dbReference type="ChEBI" id="CHEBI:78449"/>
        <dbReference type="ChEBI" id="CHEBI:78820"/>
        <dbReference type="EC" id="2.3.1.300"/>
    </reaction>
    <physiologicalReaction direction="left-to-right" evidence="12">
        <dbReference type="Rhea" id="RHEA:42269"/>
    </physiologicalReaction>
</comment>
<evidence type="ECO:0000256" key="3">
    <source>
        <dbReference type="ARBA" id="ARBA00022490"/>
    </source>
</evidence>
<keyword evidence="14" id="KW-0511">Multifunctional enzyme</keyword>
<feature type="active site" evidence="14">
    <location>
        <position position="279"/>
    </location>
</feature>